<proteinExistence type="predicted"/>
<dbReference type="CDD" id="cd03215">
    <property type="entry name" value="ABC_Carb_Monos_II"/>
    <property type="match status" value="1"/>
</dbReference>
<dbReference type="PANTHER" id="PTHR43790:SF9">
    <property type="entry name" value="GALACTOFURANOSE TRANSPORTER ATP-BINDING PROTEIN YTFR"/>
    <property type="match status" value="1"/>
</dbReference>
<accession>A0A809RDY2</accession>
<evidence type="ECO:0000313" key="7">
    <source>
        <dbReference type="Proteomes" id="UP000662873"/>
    </source>
</evidence>
<dbReference type="AlphaFoldDB" id="A0A809RDY2"/>
<feature type="domain" description="ABC transporter" evidence="5">
    <location>
        <begin position="243"/>
        <end position="458"/>
    </location>
</feature>
<name>A0A809RDY2_9BACT</name>
<evidence type="ECO:0000256" key="3">
    <source>
        <dbReference type="ARBA" id="ARBA00022741"/>
    </source>
</evidence>
<dbReference type="KEGG" id="npy:NPRO_24430"/>
<dbReference type="SMART" id="SM00382">
    <property type="entry name" value="AAA"/>
    <property type="match status" value="1"/>
</dbReference>
<dbReference type="InterPro" id="IPR003439">
    <property type="entry name" value="ABC_transporter-like_ATP-bd"/>
</dbReference>
<dbReference type="Gene3D" id="3.40.50.300">
    <property type="entry name" value="P-loop containing nucleotide triphosphate hydrolases"/>
    <property type="match status" value="2"/>
</dbReference>
<keyword evidence="1" id="KW-0813">Transport</keyword>
<evidence type="ECO:0000259" key="5">
    <source>
        <dbReference type="PROSITE" id="PS50893"/>
    </source>
</evidence>
<evidence type="ECO:0000256" key="4">
    <source>
        <dbReference type="ARBA" id="ARBA00022840"/>
    </source>
</evidence>
<reference evidence="6" key="1">
    <citation type="journal article" name="DNA Res.">
        <title>The physiological potential of anammox bacteria as revealed by their core genome structure.</title>
        <authorList>
            <person name="Okubo T."/>
            <person name="Toyoda A."/>
            <person name="Fukuhara K."/>
            <person name="Uchiyama I."/>
            <person name="Harigaya Y."/>
            <person name="Kuroiwa M."/>
            <person name="Suzuki T."/>
            <person name="Murakami Y."/>
            <person name="Suwa Y."/>
            <person name="Takami H."/>
        </authorList>
    </citation>
    <scope>NUCLEOTIDE SEQUENCE</scope>
    <source>
        <strain evidence="6">317325-2</strain>
    </source>
</reference>
<dbReference type="PANTHER" id="PTHR43790">
    <property type="entry name" value="CARBOHYDRATE TRANSPORT ATP-BINDING PROTEIN MG119-RELATED"/>
    <property type="match status" value="1"/>
</dbReference>
<dbReference type="SUPFAM" id="SSF52540">
    <property type="entry name" value="P-loop containing nucleoside triphosphate hydrolases"/>
    <property type="match status" value="2"/>
</dbReference>
<dbReference type="EMBL" id="AP021858">
    <property type="protein sequence ID" value="BBO24848.1"/>
    <property type="molecule type" value="Genomic_DNA"/>
</dbReference>
<keyword evidence="4 6" id="KW-0067">ATP-binding</keyword>
<dbReference type="PROSITE" id="PS50893">
    <property type="entry name" value="ABC_TRANSPORTER_2"/>
    <property type="match status" value="2"/>
</dbReference>
<keyword evidence="3" id="KW-0547">Nucleotide-binding</keyword>
<dbReference type="InterPro" id="IPR027417">
    <property type="entry name" value="P-loop_NTPase"/>
</dbReference>
<organism evidence="6 7">
    <name type="scientific">Candidatus Nitrosymbiomonas proteolyticus</name>
    <dbReference type="NCBI Taxonomy" id="2608984"/>
    <lineage>
        <taxon>Bacteria</taxon>
        <taxon>Bacillati</taxon>
        <taxon>Armatimonadota</taxon>
        <taxon>Armatimonadota incertae sedis</taxon>
        <taxon>Candidatus Nitrosymbiomonas</taxon>
    </lineage>
</organism>
<dbReference type="Proteomes" id="UP000662873">
    <property type="component" value="Chromosome"/>
</dbReference>
<evidence type="ECO:0000313" key="6">
    <source>
        <dbReference type="EMBL" id="BBO24848.1"/>
    </source>
</evidence>
<dbReference type="GO" id="GO:0005524">
    <property type="term" value="F:ATP binding"/>
    <property type="evidence" value="ECO:0007669"/>
    <property type="project" value="UniProtKB-KW"/>
</dbReference>
<dbReference type="PROSITE" id="PS00211">
    <property type="entry name" value="ABC_TRANSPORTER_1"/>
    <property type="match status" value="2"/>
</dbReference>
<keyword evidence="2" id="KW-0677">Repeat</keyword>
<dbReference type="InterPro" id="IPR003593">
    <property type="entry name" value="AAA+_ATPase"/>
</dbReference>
<evidence type="ECO:0000256" key="2">
    <source>
        <dbReference type="ARBA" id="ARBA00022737"/>
    </source>
</evidence>
<dbReference type="GO" id="GO:0016887">
    <property type="term" value="F:ATP hydrolysis activity"/>
    <property type="evidence" value="ECO:0007669"/>
    <property type="project" value="InterPro"/>
</dbReference>
<dbReference type="InterPro" id="IPR017871">
    <property type="entry name" value="ABC_transporter-like_CS"/>
</dbReference>
<sequence length="458" mass="48875">MAEELLAARSVSKRFGPTVAVDDVTLSISAREIHAVIGENGAGKSTLMHLFEGRWVPDSGEIRSAGRVAMVHQHFTLVPAFRVEENIALASLGPSLRSFDMDRASGPGLEAAQRLGWKLDAQARTEDLSVGMKQRIEIAKALSTQARAFLFDEPTAVLDKAETEELFRVLRGLRDQGAGVVLIAHNLTEVLSVADRITVLRGGKIVGSVERSEANLDQLERWMIGDRLAKAEALAPNLGAAVLEATDVTVRGARGEVAVHRVGFRLRQGEILGFGGVDGNGQVELAEALAGVRAIQSGTIDLFGGSRRPAYIPQDRRSEGLALGASVFDNLMIEGSRLPTLRLGPFVRIAAAREWAGSLIEEFSIKTPGLDAPAGSLSGGNQQKIVVARALHQTPDVLVAVNPTRGLDLRATEFVRSRIRSAAAKGAGVALFSSDRDELDELSHHVFRMSGGALVGAT</sequence>
<feature type="domain" description="ABC transporter" evidence="5">
    <location>
        <begin position="6"/>
        <end position="227"/>
    </location>
</feature>
<evidence type="ECO:0000256" key="1">
    <source>
        <dbReference type="ARBA" id="ARBA00022448"/>
    </source>
</evidence>
<dbReference type="CDD" id="cd03216">
    <property type="entry name" value="ABC_Carb_Monos_I"/>
    <property type="match status" value="1"/>
</dbReference>
<dbReference type="InterPro" id="IPR050107">
    <property type="entry name" value="ABC_carbohydrate_import_ATPase"/>
</dbReference>
<gene>
    <name evidence="6" type="ORF">NPRO_24430</name>
</gene>
<protein>
    <submittedName>
        <fullName evidence="6">ABC transporter ATP-binding protein</fullName>
    </submittedName>
</protein>
<dbReference type="Pfam" id="PF00005">
    <property type="entry name" value="ABC_tran"/>
    <property type="match status" value="2"/>
</dbReference>